<protein>
    <submittedName>
        <fullName evidence="1">Uncharacterized protein</fullName>
    </submittedName>
</protein>
<sequence>MISYSPEGMDLIKVSFKVIYLNIFDRSGKLGVGRPVKRSVVEPVQTIFHNRSRSAGLDSSHEEKNGN</sequence>
<proteinExistence type="predicted"/>
<reference evidence="2" key="1">
    <citation type="journal article" date="2022" name="Mol. Ecol. Resour.">
        <title>The genomes of chicory, endive, great burdock and yacon provide insights into Asteraceae palaeo-polyploidization history and plant inulin production.</title>
        <authorList>
            <person name="Fan W."/>
            <person name="Wang S."/>
            <person name="Wang H."/>
            <person name="Wang A."/>
            <person name="Jiang F."/>
            <person name="Liu H."/>
            <person name="Zhao H."/>
            <person name="Xu D."/>
            <person name="Zhang Y."/>
        </authorList>
    </citation>
    <scope>NUCLEOTIDE SEQUENCE [LARGE SCALE GENOMIC DNA]</scope>
    <source>
        <strain evidence="2">cv. Niubang</strain>
    </source>
</reference>
<dbReference type="Proteomes" id="UP001055879">
    <property type="component" value="Linkage Group LG03"/>
</dbReference>
<keyword evidence="2" id="KW-1185">Reference proteome</keyword>
<dbReference type="EMBL" id="CM042049">
    <property type="protein sequence ID" value="KAI3749081.1"/>
    <property type="molecule type" value="Genomic_DNA"/>
</dbReference>
<gene>
    <name evidence="1" type="ORF">L6452_12650</name>
</gene>
<accession>A0ACB9DS93</accession>
<comment type="caution">
    <text evidence="1">The sequence shown here is derived from an EMBL/GenBank/DDBJ whole genome shotgun (WGS) entry which is preliminary data.</text>
</comment>
<name>A0ACB9DS93_ARCLA</name>
<evidence type="ECO:0000313" key="2">
    <source>
        <dbReference type="Proteomes" id="UP001055879"/>
    </source>
</evidence>
<organism evidence="1 2">
    <name type="scientific">Arctium lappa</name>
    <name type="common">Greater burdock</name>
    <name type="synonym">Lappa major</name>
    <dbReference type="NCBI Taxonomy" id="4217"/>
    <lineage>
        <taxon>Eukaryota</taxon>
        <taxon>Viridiplantae</taxon>
        <taxon>Streptophyta</taxon>
        <taxon>Embryophyta</taxon>
        <taxon>Tracheophyta</taxon>
        <taxon>Spermatophyta</taxon>
        <taxon>Magnoliopsida</taxon>
        <taxon>eudicotyledons</taxon>
        <taxon>Gunneridae</taxon>
        <taxon>Pentapetalae</taxon>
        <taxon>asterids</taxon>
        <taxon>campanulids</taxon>
        <taxon>Asterales</taxon>
        <taxon>Asteraceae</taxon>
        <taxon>Carduoideae</taxon>
        <taxon>Cardueae</taxon>
        <taxon>Arctiinae</taxon>
        <taxon>Arctium</taxon>
    </lineage>
</organism>
<reference evidence="1 2" key="2">
    <citation type="journal article" date="2022" name="Mol. Ecol. Resour.">
        <title>The genomes of chicory, endive, great burdock and yacon provide insights into Asteraceae paleo-polyploidization history and plant inulin production.</title>
        <authorList>
            <person name="Fan W."/>
            <person name="Wang S."/>
            <person name="Wang H."/>
            <person name="Wang A."/>
            <person name="Jiang F."/>
            <person name="Liu H."/>
            <person name="Zhao H."/>
            <person name="Xu D."/>
            <person name="Zhang Y."/>
        </authorList>
    </citation>
    <scope>NUCLEOTIDE SEQUENCE [LARGE SCALE GENOMIC DNA]</scope>
    <source>
        <strain evidence="2">cv. Niubang</strain>
    </source>
</reference>
<evidence type="ECO:0000313" key="1">
    <source>
        <dbReference type="EMBL" id="KAI3749081.1"/>
    </source>
</evidence>